<dbReference type="InterPro" id="IPR013106">
    <property type="entry name" value="Ig_V-set"/>
</dbReference>
<name>A0A663LSS7_ATHCN</name>
<dbReference type="InterPro" id="IPR036179">
    <property type="entry name" value="Ig-like_dom_sf"/>
</dbReference>
<dbReference type="Gene3D" id="2.60.40.10">
    <property type="entry name" value="Immunoglobulins"/>
    <property type="match status" value="1"/>
</dbReference>
<dbReference type="InterPro" id="IPR013783">
    <property type="entry name" value="Ig-like_fold"/>
</dbReference>
<dbReference type="GO" id="GO:0005886">
    <property type="term" value="C:plasma membrane"/>
    <property type="evidence" value="ECO:0007669"/>
    <property type="project" value="TreeGrafter"/>
</dbReference>
<evidence type="ECO:0000313" key="7">
    <source>
        <dbReference type="Proteomes" id="UP000472269"/>
    </source>
</evidence>
<accession>A0A663LSS7</accession>
<evidence type="ECO:0000259" key="5">
    <source>
        <dbReference type="SMART" id="SM00409"/>
    </source>
</evidence>
<keyword evidence="3 4" id="KW-0472">Membrane</keyword>
<dbReference type="Ensembl" id="ENSACUT00000002792.1">
    <property type="protein sequence ID" value="ENSACUP00000002623.1"/>
    <property type="gene ID" value="ENSACUG00000001830.1"/>
</dbReference>
<evidence type="ECO:0000256" key="2">
    <source>
        <dbReference type="ARBA" id="ARBA00022692"/>
    </source>
</evidence>
<organism evidence="6 7">
    <name type="scientific">Athene cunicularia</name>
    <name type="common">Burrowing owl</name>
    <name type="synonym">Speotyto cunicularia</name>
    <dbReference type="NCBI Taxonomy" id="194338"/>
    <lineage>
        <taxon>Eukaryota</taxon>
        <taxon>Metazoa</taxon>
        <taxon>Chordata</taxon>
        <taxon>Craniata</taxon>
        <taxon>Vertebrata</taxon>
        <taxon>Euteleostomi</taxon>
        <taxon>Archelosauria</taxon>
        <taxon>Archosauria</taxon>
        <taxon>Dinosauria</taxon>
        <taxon>Saurischia</taxon>
        <taxon>Theropoda</taxon>
        <taxon>Coelurosauria</taxon>
        <taxon>Aves</taxon>
        <taxon>Neognathae</taxon>
        <taxon>Neoaves</taxon>
        <taxon>Telluraves</taxon>
        <taxon>Strigiformes</taxon>
        <taxon>Strigidae</taxon>
        <taxon>Athene</taxon>
    </lineage>
</organism>
<dbReference type="PANTHER" id="PTHR11860">
    <property type="entry name" value="POLYMERIC-IMMUNOGLOBULIN RECEPTOR"/>
    <property type="match status" value="1"/>
</dbReference>
<dbReference type="InterPro" id="IPR050671">
    <property type="entry name" value="CD300_family_receptors"/>
</dbReference>
<keyword evidence="7" id="KW-1185">Reference proteome</keyword>
<keyword evidence="2 4" id="KW-0812">Transmembrane</keyword>
<sequence length="240" mass="25943">MRQRQEQGIRAQCITVPSVTGEAGNWLRPQETRHPMVLLNLHTPISPCVSTGCLAVTGPHTMRGYVGGSLLVNCRYEAGQEMQPKFWCYPGRIFTCSDDIIITSSEHPMVRVHRFSIQDNRTRRVFTVTMESLTEGDAGTYVCGVRTGTFNIDEGHVVKVIVDPGQSLHLSAPPQHSTSAQVGLIPALTLPPSIPPPTAAGTDAPRGTPGSFRYFPVLAGLQVLALLAMSGAVLWASLRG</sequence>
<reference evidence="6" key="1">
    <citation type="submission" date="2025-08" db="UniProtKB">
        <authorList>
            <consortium name="Ensembl"/>
        </authorList>
    </citation>
    <scope>IDENTIFICATION</scope>
</reference>
<protein>
    <recommendedName>
        <fullName evidence="5">Immunoglobulin domain-containing protein</fullName>
    </recommendedName>
</protein>
<dbReference type="Pfam" id="PF07686">
    <property type="entry name" value="V-set"/>
    <property type="match status" value="1"/>
</dbReference>
<dbReference type="OMA" id="IRAQCIT"/>
<dbReference type="InterPro" id="IPR003599">
    <property type="entry name" value="Ig_sub"/>
</dbReference>
<keyword evidence="4" id="KW-1133">Transmembrane helix</keyword>
<feature type="domain" description="Immunoglobulin" evidence="5">
    <location>
        <begin position="59"/>
        <end position="163"/>
    </location>
</feature>
<evidence type="ECO:0000256" key="4">
    <source>
        <dbReference type="SAM" id="Phobius"/>
    </source>
</evidence>
<dbReference type="CDD" id="cd05716">
    <property type="entry name" value="IgV_pIgR_like"/>
    <property type="match status" value="1"/>
</dbReference>
<evidence type="ECO:0000256" key="3">
    <source>
        <dbReference type="ARBA" id="ARBA00023136"/>
    </source>
</evidence>
<evidence type="ECO:0000313" key="6">
    <source>
        <dbReference type="Ensembl" id="ENSACUP00000002623.1"/>
    </source>
</evidence>
<dbReference type="SUPFAM" id="SSF48726">
    <property type="entry name" value="Immunoglobulin"/>
    <property type="match status" value="1"/>
</dbReference>
<dbReference type="GO" id="GO:0004888">
    <property type="term" value="F:transmembrane signaling receptor activity"/>
    <property type="evidence" value="ECO:0007669"/>
    <property type="project" value="TreeGrafter"/>
</dbReference>
<feature type="transmembrane region" description="Helical" evidence="4">
    <location>
        <begin position="214"/>
        <end position="238"/>
    </location>
</feature>
<reference evidence="6" key="2">
    <citation type="submission" date="2025-09" db="UniProtKB">
        <authorList>
            <consortium name="Ensembl"/>
        </authorList>
    </citation>
    <scope>IDENTIFICATION</scope>
</reference>
<dbReference type="PANTHER" id="PTHR11860:SF87">
    <property type="entry name" value="CMRF35-LIKE MOLECULE 8"/>
    <property type="match status" value="1"/>
</dbReference>
<comment type="subcellular location">
    <subcellularLocation>
        <location evidence="1">Membrane</location>
    </subcellularLocation>
</comment>
<evidence type="ECO:0000256" key="1">
    <source>
        <dbReference type="ARBA" id="ARBA00004370"/>
    </source>
</evidence>
<dbReference type="AlphaFoldDB" id="A0A663LSS7"/>
<dbReference type="Proteomes" id="UP000472269">
    <property type="component" value="Unplaced"/>
</dbReference>
<dbReference type="SMART" id="SM00409">
    <property type="entry name" value="IG"/>
    <property type="match status" value="1"/>
</dbReference>
<proteinExistence type="predicted"/>